<dbReference type="EMBL" id="GG666552">
    <property type="protein sequence ID" value="EEN56328.1"/>
    <property type="molecule type" value="Genomic_DNA"/>
</dbReference>
<dbReference type="PROSITE" id="PS50027">
    <property type="entry name" value="EGF_LAM_2"/>
    <property type="match status" value="1"/>
</dbReference>
<dbReference type="Gene3D" id="2.10.25.10">
    <property type="entry name" value="Laminin"/>
    <property type="match status" value="2"/>
</dbReference>
<dbReference type="PANTHER" id="PTHR10574:SF435">
    <property type="entry name" value="LAMININ SUBUNIT GAMMA-1"/>
    <property type="match status" value="1"/>
</dbReference>
<keyword evidence="1 3" id="KW-1015">Disulfide bond</keyword>
<dbReference type="PANTHER" id="PTHR10574">
    <property type="entry name" value="NETRIN/LAMININ-RELATED"/>
    <property type="match status" value="1"/>
</dbReference>
<gene>
    <name evidence="5" type="ORF">BRAFLDRAFT_191056</name>
</gene>
<comment type="caution">
    <text evidence="3">Lacks conserved residue(s) required for the propagation of feature annotation.</text>
</comment>
<dbReference type="eggNOG" id="KOG1836">
    <property type="taxonomic scope" value="Eukaryota"/>
</dbReference>
<feature type="domain" description="Laminin EGF-like" evidence="4">
    <location>
        <begin position="1"/>
        <end position="50"/>
    </location>
</feature>
<dbReference type="InParanoid" id="C3YU51"/>
<dbReference type="FunFam" id="2.10.25.10:FF:000180">
    <property type="entry name" value="Netrin G2"/>
    <property type="match status" value="1"/>
</dbReference>
<protein>
    <recommendedName>
        <fullName evidence="4">Laminin EGF-like domain-containing protein</fullName>
    </recommendedName>
</protein>
<dbReference type="SMART" id="SM00180">
    <property type="entry name" value="EGF_Lam"/>
    <property type="match status" value="2"/>
</dbReference>
<dbReference type="STRING" id="7739.C3YU51"/>
<reference evidence="5" key="1">
    <citation type="journal article" date="2008" name="Nature">
        <title>The amphioxus genome and the evolution of the chordate karyotype.</title>
        <authorList>
            <consortium name="US DOE Joint Genome Institute (JGI-PGF)"/>
            <person name="Putnam N.H."/>
            <person name="Butts T."/>
            <person name="Ferrier D.E.K."/>
            <person name="Furlong R.F."/>
            <person name="Hellsten U."/>
            <person name="Kawashima T."/>
            <person name="Robinson-Rechavi M."/>
            <person name="Shoguchi E."/>
            <person name="Terry A."/>
            <person name="Yu J.-K."/>
            <person name="Benito-Gutierrez E.L."/>
            <person name="Dubchak I."/>
            <person name="Garcia-Fernandez J."/>
            <person name="Gibson-Brown J.J."/>
            <person name="Grigoriev I.V."/>
            <person name="Horton A.C."/>
            <person name="de Jong P.J."/>
            <person name="Jurka J."/>
            <person name="Kapitonov V.V."/>
            <person name="Kohara Y."/>
            <person name="Kuroki Y."/>
            <person name="Lindquist E."/>
            <person name="Lucas S."/>
            <person name="Osoegawa K."/>
            <person name="Pennacchio L.A."/>
            <person name="Salamov A.A."/>
            <person name="Satou Y."/>
            <person name="Sauka-Spengler T."/>
            <person name="Schmutz J."/>
            <person name="Shin-I T."/>
            <person name="Toyoda A."/>
            <person name="Bronner-Fraser M."/>
            <person name="Fujiyama A."/>
            <person name="Holland L.Z."/>
            <person name="Holland P.W.H."/>
            <person name="Satoh N."/>
            <person name="Rokhsar D.S."/>
        </authorList>
    </citation>
    <scope>NUCLEOTIDE SEQUENCE [LARGE SCALE GENOMIC DNA]</scope>
    <source>
        <strain evidence="5">S238N-H82</strain>
        <tissue evidence="5">Testes</tissue>
    </source>
</reference>
<dbReference type="SUPFAM" id="SSF57196">
    <property type="entry name" value="EGF/Laminin"/>
    <property type="match status" value="1"/>
</dbReference>
<evidence type="ECO:0000256" key="2">
    <source>
        <dbReference type="ARBA" id="ARBA00023292"/>
    </source>
</evidence>
<evidence type="ECO:0000259" key="4">
    <source>
        <dbReference type="PROSITE" id="PS50027"/>
    </source>
</evidence>
<dbReference type="InterPro" id="IPR050440">
    <property type="entry name" value="Laminin/Netrin_ECM"/>
</dbReference>
<dbReference type="CDD" id="cd00055">
    <property type="entry name" value="EGF_Lam"/>
    <property type="match status" value="2"/>
</dbReference>
<evidence type="ECO:0000256" key="1">
    <source>
        <dbReference type="ARBA" id="ARBA00023157"/>
    </source>
</evidence>
<proteinExistence type="predicted"/>
<accession>C3YU51</accession>
<feature type="disulfide bond" evidence="3">
    <location>
        <begin position="21"/>
        <end position="30"/>
    </location>
</feature>
<name>C3YU51_BRAFL</name>
<feature type="disulfide bond" evidence="3">
    <location>
        <begin position="1"/>
        <end position="13"/>
    </location>
</feature>
<evidence type="ECO:0000313" key="5">
    <source>
        <dbReference type="EMBL" id="EEN56328.1"/>
    </source>
</evidence>
<sequence>CLCNETGSVSLQCNETGLCHCQDTVGGEKCDVCLPGFFNFSSQGPCGCDEAGSEVMTCDQMDGSCTCKVNVEGEGCRSC</sequence>
<dbReference type="InterPro" id="IPR002049">
    <property type="entry name" value="LE_dom"/>
</dbReference>
<evidence type="ECO:0000256" key="3">
    <source>
        <dbReference type="PROSITE-ProRule" id="PRU00460"/>
    </source>
</evidence>
<feature type="non-terminal residue" evidence="5">
    <location>
        <position position="79"/>
    </location>
</feature>
<keyword evidence="2 3" id="KW-0424">Laminin EGF-like domain</keyword>
<dbReference type="AlphaFoldDB" id="C3YU51"/>
<dbReference type="Pfam" id="PF00053">
    <property type="entry name" value="EGF_laminin"/>
    <property type="match status" value="2"/>
</dbReference>
<dbReference type="PROSITE" id="PS01248">
    <property type="entry name" value="EGF_LAM_1"/>
    <property type="match status" value="1"/>
</dbReference>
<organism>
    <name type="scientific">Branchiostoma floridae</name>
    <name type="common">Florida lancelet</name>
    <name type="synonym">Amphioxus</name>
    <dbReference type="NCBI Taxonomy" id="7739"/>
    <lineage>
        <taxon>Eukaryota</taxon>
        <taxon>Metazoa</taxon>
        <taxon>Chordata</taxon>
        <taxon>Cephalochordata</taxon>
        <taxon>Leptocardii</taxon>
        <taxon>Amphioxiformes</taxon>
        <taxon>Branchiostomatidae</taxon>
        <taxon>Branchiostoma</taxon>
    </lineage>
</organism>
<feature type="non-terminal residue" evidence="5">
    <location>
        <position position="1"/>
    </location>
</feature>